<feature type="DNA-binding region" description="H-T-H motif" evidence="5">
    <location>
        <begin position="44"/>
        <end position="63"/>
    </location>
</feature>
<dbReference type="GO" id="GO:0003700">
    <property type="term" value="F:DNA-binding transcription factor activity"/>
    <property type="evidence" value="ECO:0007669"/>
    <property type="project" value="TreeGrafter"/>
</dbReference>
<sequence length="204" mass="23000">MRMASDNSQTRRRVPQRAHGERRVASLLDAAASVFAERGYDAATMTEVAERAEVSIGAVYQYFRNKEALAYALRVQYGNEMDASWSSLETEGDALAVPELVERIFDLLIEFMTARPAYIPLLSAPIGYSRDPAARDRLRERFAKVFQRRKPELSAEEAKRIANVTLQVVKGLNPLYADAKPRERRALVAEFKTVVTAYLSARLD</sequence>
<evidence type="ECO:0000313" key="9">
    <source>
        <dbReference type="Proteomes" id="UP000298656"/>
    </source>
</evidence>
<dbReference type="InterPro" id="IPR041669">
    <property type="entry name" value="TetR_C_15"/>
</dbReference>
<dbReference type="OrthoDB" id="9816320at2"/>
<dbReference type="PANTHER" id="PTHR30055">
    <property type="entry name" value="HTH-TYPE TRANSCRIPTIONAL REGULATOR RUTR"/>
    <property type="match status" value="1"/>
</dbReference>
<organism evidence="8 9">
    <name type="scientific">Trinickia violacea</name>
    <dbReference type="NCBI Taxonomy" id="2571746"/>
    <lineage>
        <taxon>Bacteria</taxon>
        <taxon>Pseudomonadati</taxon>
        <taxon>Pseudomonadota</taxon>
        <taxon>Betaproteobacteria</taxon>
        <taxon>Burkholderiales</taxon>
        <taxon>Burkholderiaceae</taxon>
        <taxon>Trinickia</taxon>
    </lineage>
</organism>
<dbReference type="InterPro" id="IPR009057">
    <property type="entry name" value="Homeodomain-like_sf"/>
</dbReference>
<evidence type="ECO:0000256" key="4">
    <source>
        <dbReference type="ARBA" id="ARBA00023163"/>
    </source>
</evidence>
<evidence type="ECO:0000256" key="1">
    <source>
        <dbReference type="ARBA" id="ARBA00022491"/>
    </source>
</evidence>
<dbReference type="Pfam" id="PF00440">
    <property type="entry name" value="TetR_N"/>
    <property type="match status" value="1"/>
</dbReference>
<evidence type="ECO:0000256" key="5">
    <source>
        <dbReference type="PROSITE-ProRule" id="PRU00335"/>
    </source>
</evidence>
<dbReference type="PROSITE" id="PS50977">
    <property type="entry name" value="HTH_TETR_2"/>
    <property type="match status" value="1"/>
</dbReference>
<keyword evidence="9" id="KW-1185">Reference proteome</keyword>
<evidence type="ECO:0000256" key="6">
    <source>
        <dbReference type="SAM" id="MobiDB-lite"/>
    </source>
</evidence>
<feature type="region of interest" description="Disordered" evidence="6">
    <location>
        <begin position="1"/>
        <end position="21"/>
    </location>
</feature>
<dbReference type="GO" id="GO:0000976">
    <property type="term" value="F:transcription cis-regulatory region binding"/>
    <property type="evidence" value="ECO:0007669"/>
    <property type="project" value="TreeGrafter"/>
</dbReference>
<dbReference type="PANTHER" id="PTHR30055:SF234">
    <property type="entry name" value="HTH-TYPE TRANSCRIPTIONAL REGULATOR BETI"/>
    <property type="match status" value="1"/>
</dbReference>
<keyword evidence="4" id="KW-0804">Transcription</keyword>
<feature type="domain" description="HTH tetR-type" evidence="7">
    <location>
        <begin position="21"/>
        <end position="81"/>
    </location>
</feature>
<protein>
    <submittedName>
        <fullName evidence="8">TetR/AcrR family transcriptional regulator</fullName>
    </submittedName>
</protein>
<evidence type="ECO:0000313" key="8">
    <source>
        <dbReference type="EMBL" id="QCP49987.1"/>
    </source>
</evidence>
<dbReference type="Proteomes" id="UP000298656">
    <property type="component" value="Chromosome 1"/>
</dbReference>
<keyword evidence="3 5" id="KW-0238">DNA-binding</keyword>
<dbReference type="Gene3D" id="1.10.357.10">
    <property type="entry name" value="Tetracycline Repressor, domain 2"/>
    <property type="match status" value="1"/>
</dbReference>
<dbReference type="AlphaFoldDB" id="A0A4P8IPT4"/>
<dbReference type="SUPFAM" id="SSF46689">
    <property type="entry name" value="Homeodomain-like"/>
    <property type="match status" value="1"/>
</dbReference>
<dbReference type="InterPro" id="IPR001647">
    <property type="entry name" value="HTH_TetR"/>
</dbReference>
<name>A0A4P8IPT4_9BURK</name>
<dbReference type="KEGG" id="tvl:FAZ95_12825"/>
<dbReference type="Pfam" id="PF17918">
    <property type="entry name" value="TetR_C_15"/>
    <property type="match status" value="1"/>
</dbReference>
<dbReference type="InterPro" id="IPR050109">
    <property type="entry name" value="HTH-type_TetR-like_transc_reg"/>
</dbReference>
<proteinExistence type="predicted"/>
<dbReference type="EMBL" id="CP040077">
    <property type="protein sequence ID" value="QCP49987.1"/>
    <property type="molecule type" value="Genomic_DNA"/>
</dbReference>
<keyword evidence="2" id="KW-0805">Transcription regulation</keyword>
<evidence type="ECO:0000256" key="2">
    <source>
        <dbReference type="ARBA" id="ARBA00023015"/>
    </source>
</evidence>
<reference evidence="8 9" key="1">
    <citation type="submission" date="2019-05" db="EMBL/GenBank/DDBJ databases">
        <title>Burkholderia sp. DHOD12, isolated from subtropical forest soil.</title>
        <authorList>
            <person name="Gao Z.-H."/>
            <person name="Qiu L.-H."/>
        </authorList>
    </citation>
    <scope>NUCLEOTIDE SEQUENCE [LARGE SCALE GENOMIC DNA]</scope>
    <source>
        <strain evidence="8 9">DHOD12</strain>
    </source>
</reference>
<accession>A0A4P8IPT4</accession>
<keyword evidence="1" id="KW-0678">Repressor</keyword>
<gene>
    <name evidence="8" type="ORF">FAZ95_12825</name>
</gene>
<dbReference type="PRINTS" id="PR00455">
    <property type="entry name" value="HTHTETR"/>
</dbReference>
<dbReference type="PROSITE" id="PS01081">
    <property type="entry name" value="HTH_TETR_1"/>
    <property type="match status" value="1"/>
</dbReference>
<dbReference type="InterPro" id="IPR023772">
    <property type="entry name" value="DNA-bd_HTH_TetR-type_CS"/>
</dbReference>
<evidence type="ECO:0000256" key="3">
    <source>
        <dbReference type="ARBA" id="ARBA00023125"/>
    </source>
</evidence>
<evidence type="ECO:0000259" key="7">
    <source>
        <dbReference type="PROSITE" id="PS50977"/>
    </source>
</evidence>